<dbReference type="Pfam" id="PF02384">
    <property type="entry name" value="N6_Mtase"/>
    <property type="match status" value="1"/>
</dbReference>
<evidence type="ECO:0000256" key="6">
    <source>
        <dbReference type="ARBA" id="ARBA00047942"/>
    </source>
</evidence>
<protein>
    <recommendedName>
        <fullName evidence="1">site-specific DNA-methyltransferase (adenine-specific)</fullName>
        <ecNumber evidence="1">2.1.1.72</ecNumber>
    </recommendedName>
</protein>
<evidence type="ECO:0000256" key="1">
    <source>
        <dbReference type="ARBA" id="ARBA00011900"/>
    </source>
</evidence>
<dbReference type="Pfam" id="PF12161">
    <property type="entry name" value="HsdM_N"/>
    <property type="match status" value="1"/>
</dbReference>
<keyword evidence="10" id="KW-1185">Reference proteome</keyword>
<dbReference type="PRINTS" id="PR00507">
    <property type="entry name" value="N12N6MTFRASE"/>
</dbReference>
<dbReference type="PROSITE" id="PS00092">
    <property type="entry name" value="N6_MTASE"/>
    <property type="match status" value="1"/>
</dbReference>
<evidence type="ECO:0000313" key="9">
    <source>
        <dbReference type="EMBL" id="QMV85525.1"/>
    </source>
</evidence>
<keyword evidence="4" id="KW-0949">S-adenosyl-L-methionine</keyword>
<dbReference type="EMBL" id="CP059833">
    <property type="protein sequence ID" value="QMV85525.1"/>
    <property type="molecule type" value="Genomic_DNA"/>
</dbReference>
<keyword evidence="3" id="KW-0808">Transferase</keyword>
<organism evidence="9 10">
    <name type="scientific">Corynebacterium hindlerae</name>
    <dbReference type="NCBI Taxonomy" id="699041"/>
    <lineage>
        <taxon>Bacteria</taxon>
        <taxon>Bacillati</taxon>
        <taxon>Actinomycetota</taxon>
        <taxon>Actinomycetes</taxon>
        <taxon>Mycobacteriales</taxon>
        <taxon>Corynebacteriaceae</taxon>
        <taxon>Corynebacterium</taxon>
    </lineage>
</organism>
<dbReference type="InterPro" id="IPR002052">
    <property type="entry name" value="DNA_methylase_N6_adenine_CS"/>
</dbReference>
<dbReference type="InterPro" id="IPR051537">
    <property type="entry name" value="DNA_Adenine_Mtase"/>
</dbReference>
<dbReference type="InterPro" id="IPR022749">
    <property type="entry name" value="D12N6_MeTrfase_N"/>
</dbReference>
<dbReference type="PANTHER" id="PTHR42933:SF3">
    <property type="entry name" value="TYPE I RESTRICTION ENZYME MJAVIII METHYLASE SUBUNIT"/>
    <property type="match status" value="1"/>
</dbReference>
<dbReference type="Proteomes" id="UP000515570">
    <property type="component" value="Chromosome"/>
</dbReference>
<dbReference type="GO" id="GO:0032259">
    <property type="term" value="P:methylation"/>
    <property type="evidence" value="ECO:0007669"/>
    <property type="project" value="UniProtKB-KW"/>
</dbReference>
<dbReference type="AlphaFoldDB" id="A0A7G5FFY4"/>
<keyword evidence="5" id="KW-0680">Restriction system</keyword>
<keyword evidence="2 9" id="KW-0489">Methyltransferase</keyword>
<evidence type="ECO:0000256" key="2">
    <source>
        <dbReference type="ARBA" id="ARBA00022603"/>
    </source>
</evidence>
<dbReference type="REBASE" id="438636">
    <property type="entry name" value="M.Csp612ORF1895P"/>
</dbReference>
<feature type="domain" description="DNA methylase adenine-specific" evidence="7">
    <location>
        <begin position="168"/>
        <end position="479"/>
    </location>
</feature>
<dbReference type="GO" id="GO:0009307">
    <property type="term" value="P:DNA restriction-modification system"/>
    <property type="evidence" value="ECO:0007669"/>
    <property type="project" value="UniProtKB-KW"/>
</dbReference>
<dbReference type="EC" id="2.1.1.72" evidence="1"/>
<proteinExistence type="predicted"/>
<dbReference type="InterPro" id="IPR029063">
    <property type="entry name" value="SAM-dependent_MTases_sf"/>
</dbReference>
<comment type="catalytic activity">
    <reaction evidence="6">
        <text>a 2'-deoxyadenosine in DNA + S-adenosyl-L-methionine = an N(6)-methyl-2'-deoxyadenosine in DNA + S-adenosyl-L-homocysteine + H(+)</text>
        <dbReference type="Rhea" id="RHEA:15197"/>
        <dbReference type="Rhea" id="RHEA-COMP:12418"/>
        <dbReference type="Rhea" id="RHEA-COMP:12419"/>
        <dbReference type="ChEBI" id="CHEBI:15378"/>
        <dbReference type="ChEBI" id="CHEBI:57856"/>
        <dbReference type="ChEBI" id="CHEBI:59789"/>
        <dbReference type="ChEBI" id="CHEBI:90615"/>
        <dbReference type="ChEBI" id="CHEBI:90616"/>
        <dbReference type="EC" id="2.1.1.72"/>
    </reaction>
</comment>
<dbReference type="PANTHER" id="PTHR42933">
    <property type="entry name" value="SLR6095 PROTEIN"/>
    <property type="match status" value="1"/>
</dbReference>
<name>A0A7G5FFY4_9CORY</name>
<dbReference type="Gene3D" id="3.40.50.150">
    <property type="entry name" value="Vaccinia Virus protein VP39"/>
    <property type="match status" value="1"/>
</dbReference>
<sequence>MSPTPEQIAQARSTTANAVWNTADRYLRSVVEPEEYGDYIIPFAVLRRIECMLDAKREAFNELYSRMSQGGTKDINPRMLSLRASHELQLSFYNTFPLDLKAIGSNDDNVDVALKSYIDSFSDNLTDIWRAFKFHDKIDTLHAAGRLFGVVQHFAGIDMHPDLLPDTAMGDMFEDIMYRAFNTKGKSAGAFYTPRDAISLMVDILFSSDDEGLSGKSPSRTIYDPCAGTGGMLLVAKNELQAFNRNAQVSLHGQELMDFAYGIGKADLIMLGNKPESILQGDTLVNDRFEGQTFDYILTNPPYGSDWSAVYDDVAREAAREGSRFSHGLPAKSDGQMLFLSHVIHKLTDPHGETGGGRAGIVLNGSPLFTGAPESGPDRIRAWLLTDDLVDAIIALPTSMFYGTGIATYIWILDKNKEPHRRGKIQLINAADQWSPMRKGMGDKRRELSPKDREIITKAYAAFEESDISKIVTADDLGFKDVPVYRQERYITVFSDEAVEQARAQKSFTDAHVEVMREADGTTWNDLPDLLKTKAKVRGLKMPVGLITKIMQAMAVHDDAAPAAVDHKGQPVSVAGWKMTERIPLTEDVDEHMRREVIPFAPDVTWDESAAKIGYEIPFTRLFYVPEEVRPLAEIDADVQRVMGELMDMFQEVKR</sequence>
<dbReference type="SUPFAM" id="SSF53335">
    <property type="entry name" value="S-adenosyl-L-methionine-dependent methyltransferases"/>
    <property type="match status" value="1"/>
</dbReference>
<accession>A0A7G5FFY4</accession>
<dbReference type="RefSeq" id="WP_182386346.1">
    <property type="nucleotide sequence ID" value="NZ_CP059833.1"/>
</dbReference>
<evidence type="ECO:0000259" key="7">
    <source>
        <dbReference type="Pfam" id="PF02384"/>
    </source>
</evidence>
<dbReference type="GO" id="GO:0009007">
    <property type="term" value="F:site-specific DNA-methyltransferase (adenine-specific) activity"/>
    <property type="evidence" value="ECO:0007669"/>
    <property type="project" value="UniProtKB-EC"/>
</dbReference>
<feature type="domain" description="N6 adenine-specific DNA methyltransferase N-terminal" evidence="8">
    <location>
        <begin position="16"/>
        <end position="154"/>
    </location>
</feature>
<evidence type="ECO:0000259" key="8">
    <source>
        <dbReference type="Pfam" id="PF12161"/>
    </source>
</evidence>
<evidence type="ECO:0000256" key="5">
    <source>
        <dbReference type="ARBA" id="ARBA00022747"/>
    </source>
</evidence>
<reference evidence="9 10" key="1">
    <citation type="submission" date="2020-07" db="EMBL/GenBank/DDBJ databases">
        <title>non toxigenic Corynebacterium sp. nov from a clinical source.</title>
        <authorList>
            <person name="Bernier A.-M."/>
            <person name="Bernard K."/>
        </authorList>
    </citation>
    <scope>NUCLEOTIDE SEQUENCE [LARGE SCALE GENOMIC DNA]</scope>
    <source>
        <strain evidence="10">NML 93-0612</strain>
    </source>
</reference>
<dbReference type="GO" id="GO:0003677">
    <property type="term" value="F:DNA binding"/>
    <property type="evidence" value="ECO:0007669"/>
    <property type="project" value="InterPro"/>
</dbReference>
<dbReference type="GO" id="GO:0008170">
    <property type="term" value="F:N-methyltransferase activity"/>
    <property type="evidence" value="ECO:0007669"/>
    <property type="project" value="InterPro"/>
</dbReference>
<evidence type="ECO:0000313" key="10">
    <source>
        <dbReference type="Proteomes" id="UP000515570"/>
    </source>
</evidence>
<evidence type="ECO:0000256" key="3">
    <source>
        <dbReference type="ARBA" id="ARBA00022679"/>
    </source>
</evidence>
<gene>
    <name evidence="9" type="ORF">HW450_01895</name>
</gene>
<evidence type="ECO:0000256" key="4">
    <source>
        <dbReference type="ARBA" id="ARBA00022691"/>
    </source>
</evidence>
<dbReference type="InterPro" id="IPR003356">
    <property type="entry name" value="DNA_methylase_A-5"/>
</dbReference>